<dbReference type="InterPro" id="IPR025345">
    <property type="entry name" value="DUF4249"/>
</dbReference>
<dbReference type="EMBL" id="PTJE01000009">
    <property type="protein sequence ID" value="PPK92804.1"/>
    <property type="molecule type" value="Genomic_DNA"/>
</dbReference>
<accession>A0A2S6IF03</accession>
<sequence>MKKSPYIIIALLFLISCSDVVELDLNNSDPRLVIDARLELQEDGTTSSIVELTRTAGFYIEENPSVTDATVFITEDNGTVHNFTTTGNQGIYTNNTINLQDSNIYTLTIVDQADTYTSSEQLERTSTFTGVEQESFDGFDDEFLQITASFDDPAGLGDFYLFKYDDIDNDQVDIGDDEFIDGNNADTIFFVEDAVPGTVATIKIMGIDQRCFNFYEVLLQQAGDSGSPFATQPAVVRGNIINSTDSDRYPFGYFRISEVFEVEYTIQ</sequence>
<evidence type="ECO:0000313" key="1">
    <source>
        <dbReference type="EMBL" id="PPK92804.1"/>
    </source>
</evidence>
<reference evidence="1 2" key="1">
    <citation type="submission" date="2018-02" db="EMBL/GenBank/DDBJ databases">
        <title>Genomic Encyclopedia of Archaeal and Bacterial Type Strains, Phase II (KMG-II): from individual species to whole genera.</title>
        <authorList>
            <person name="Goeker M."/>
        </authorList>
    </citation>
    <scope>NUCLEOTIDE SEQUENCE [LARGE SCALE GENOMIC DNA]</scope>
    <source>
        <strain evidence="1 2">DSM 16809</strain>
    </source>
</reference>
<keyword evidence="2" id="KW-1185">Reference proteome</keyword>
<dbReference type="PROSITE" id="PS51257">
    <property type="entry name" value="PROKAR_LIPOPROTEIN"/>
    <property type="match status" value="1"/>
</dbReference>
<dbReference type="RefSeq" id="WP_104516690.1">
    <property type="nucleotide sequence ID" value="NZ_MQVW01000014.1"/>
</dbReference>
<evidence type="ECO:0000313" key="2">
    <source>
        <dbReference type="Proteomes" id="UP000239002"/>
    </source>
</evidence>
<comment type="caution">
    <text evidence="1">The sequence shown here is derived from an EMBL/GenBank/DDBJ whole genome shotgun (WGS) entry which is preliminary data.</text>
</comment>
<dbReference type="AlphaFoldDB" id="A0A2S6IF03"/>
<name>A0A2S6IF03_9FLAO</name>
<protein>
    <submittedName>
        <fullName evidence="1">Uncharacterized protein DUF4249</fullName>
    </submittedName>
</protein>
<dbReference type="Proteomes" id="UP000239002">
    <property type="component" value="Unassembled WGS sequence"/>
</dbReference>
<dbReference type="Pfam" id="PF14054">
    <property type="entry name" value="DUF4249"/>
    <property type="match status" value="1"/>
</dbReference>
<proteinExistence type="predicted"/>
<organism evidence="1 2">
    <name type="scientific">Nonlabens xylanidelens</name>
    <dbReference type="NCBI Taxonomy" id="191564"/>
    <lineage>
        <taxon>Bacteria</taxon>
        <taxon>Pseudomonadati</taxon>
        <taxon>Bacteroidota</taxon>
        <taxon>Flavobacteriia</taxon>
        <taxon>Flavobacteriales</taxon>
        <taxon>Flavobacteriaceae</taxon>
        <taxon>Nonlabens</taxon>
    </lineage>
</organism>
<gene>
    <name evidence="1" type="ORF">LY01_02891</name>
</gene>
<dbReference type="OrthoDB" id="1430047at2"/>